<dbReference type="GO" id="GO:0005886">
    <property type="term" value="C:plasma membrane"/>
    <property type="evidence" value="ECO:0007669"/>
    <property type="project" value="UniProtKB-SubCell"/>
</dbReference>
<evidence type="ECO:0000256" key="5">
    <source>
        <dbReference type="ARBA" id="ARBA00022989"/>
    </source>
</evidence>
<dbReference type="SMART" id="SM00304">
    <property type="entry name" value="HAMP"/>
    <property type="match status" value="1"/>
</dbReference>
<keyword evidence="3" id="KW-0145">Chemotaxis</keyword>
<evidence type="ECO:0000259" key="12">
    <source>
        <dbReference type="PROSITE" id="PS50885"/>
    </source>
</evidence>
<keyword evidence="5 10" id="KW-1133">Transmembrane helix</keyword>
<keyword evidence="4 10" id="KW-0812">Transmembrane</keyword>
<organism evidence="13 14">
    <name type="scientific">Aminithiophilus ramosus</name>
    <dbReference type="NCBI Taxonomy" id="3029084"/>
    <lineage>
        <taxon>Bacteria</taxon>
        <taxon>Thermotogati</taxon>
        <taxon>Synergistota</taxon>
        <taxon>Synergistia</taxon>
        <taxon>Synergistales</taxon>
        <taxon>Aminithiophilaceae</taxon>
        <taxon>Aminithiophilus</taxon>
    </lineage>
</organism>
<dbReference type="SMART" id="SM00283">
    <property type="entry name" value="MA"/>
    <property type="match status" value="1"/>
</dbReference>
<dbReference type="KEGG" id="aram:KAR29_00120"/>
<dbReference type="PROSITE" id="PS50885">
    <property type="entry name" value="HAMP"/>
    <property type="match status" value="1"/>
</dbReference>
<dbReference type="Pfam" id="PF02743">
    <property type="entry name" value="dCache_1"/>
    <property type="match status" value="1"/>
</dbReference>
<keyword evidence="2" id="KW-1003">Cell membrane</keyword>
<proteinExistence type="inferred from homology"/>
<evidence type="ECO:0000256" key="6">
    <source>
        <dbReference type="ARBA" id="ARBA00023136"/>
    </source>
</evidence>
<dbReference type="SUPFAM" id="SSF58104">
    <property type="entry name" value="Methyl-accepting chemotaxis protein (MCP) signaling domain"/>
    <property type="match status" value="1"/>
</dbReference>
<evidence type="ECO:0000256" key="1">
    <source>
        <dbReference type="ARBA" id="ARBA00004651"/>
    </source>
</evidence>
<dbReference type="EMBL" id="CP072943">
    <property type="protein sequence ID" value="QTX32397.1"/>
    <property type="molecule type" value="Genomic_DNA"/>
</dbReference>
<dbReference type="AlphaFoldDB" id="A0A9Q7EZN5"/>
<evidence type="ECO:0000256" key="9">
    <source>
        <dbReference type="PROSITE-ProRule" id="PRU00284"/>
    </source>
</evidence>
<feature type="domain" description="HAMP" evidence="12">
    <location>
        <begin position="302"/>
        <end position="355"/>
    </location>
</feature>
<dbReference type="Gene3D" id="1.10.287.950">
    <property type="entry name" value="Methyl-accepting chemotaxis protein"/>
    <property type="match status" value="1"/>
</dbReference>
<evidence type="ECO:0000256" key="10">
    <source>
        <dbReference type="SAM" id="Phobius"/>
    </source>
</evidence>
<evidence type="ECO:0000256" key="3">
    <source>
        <dbReference type="ARBA" id="ARBA00022500"/>
    </source>
</evidence>
<dbReference type="InterPro" id="IPR033479">
    <property type="entry name" value="dCache_1"/>
</dbReference>
<dbReference type="Pfam" id="PF00672">
    <property type="entry name" value="HAMP"/>
    <property type="match status" value="1"/>
</dbReference>
<keyword evidence="14" id="KW-1185">Reference proteome</keyword>
<dbReference type="Gene3D" id="3.30.450.20">
    <property type="entry name" value="PAS domain"/>
    <property type="match status" value="1"/>
</dbReference>
<dbReference type="InterPro" id="IPR004089">
    <property type="entry name" value="MCPsignal_dom"/>
</dbReference>
<dbReference type="CDD" id="cd12914">
    <property type="entry name" value="PDC1_DGC_like"/>
    <property type="match status" value="1"/>
</dbReference>
<comment type="subcellular location">
    <subcellularLocation>
        <location evidence="1">Cell membrane</location>
        <topology evidence="1">Multi-pass membrane protein</topology>
    </subcellularLocation>
</comment>
<dbReference type="PANTHER" id="PTHR32089:SF112">
    <property type="entry name" value="LYSOZYME-LIKE PROTEIN-RELATED"/>
    <property type="match status" value="1"/>
</dbReference>
<evidence type="ECO:0000256" key="2">
    <source>
        <dbReference type="ARBA" id="ARBA00022475"/>
    </source>
</evidence>
<gene>
    <name evidence="13" type="ORF">KAR29_00120</name>
</gene>
<dbReference type="CDD" id="cd12912">
    <property type="entry name" value="PDC2_MCP_like"/>
    <property type="match status" value="1"/>
</dbReference>
<dbReference type="SUPFAM" id="SSF103190">
    <property type="entry name" value="Sensory domain-like"/>
    <property type="match status" value="1"/>
</dbReference>
<keyword evidence="7 9" id="KW-0807">Transducer</keyword>
<evidence type="ECO:0000256" key="4">
    <source>
        <dbReference type="ARBA" id="ARBA00022692"/>
    </source>
</evidence>
<dbReference type="InterPro" id="IPR003660">
    <property type="entry name" value="HAMP_dom"/>
</dbReference>
<sequence>MKSLRGRLIATFLAVALAAMAVVGFLALSRAEKAIIAASQKEGAALVEALVMRIEGYLRERASIVEAQAERYVVRSMDWAQQEPALEGLYDRFDFFDLWIIDLNGDARFVKRDKTGNYADRDYFTRAVREKKTTLTDPIVSRTTGEQIFVISAPIVGDGGKVVGVLAASINLKSISKEIASVRWGLTGYAYAIDGRGIIVAHPLAEIVGKLNASEVSDMVAPELAAAMRRGLTGERDVVHYVFRGDEKYAAFAPIPFVGWVAALTSPVREILGPVVALRNVILVATALLTLLIVLISVLFANGIARPVAVIEKRMEALAEGDLATPLEVRSSIAEMRRLSVSLERGLTSLSASFTVVAEGSRDLLEKVQEVSAAGEESAASIEEVAAMVERTRGNVRDTAAAIEETNAGVEEVAAGARAGAAIAADMSEQAQEISRVAERGGEAVVDMVGLIDRTSSAGVKVGEAVEALAQSTEAIAGFVATITRIADQTNLLALNAAIEAARAGDAGRGFAVVADEVRKLAEESNRAAGEVGRLIEEVAQAETTRQVIGNVVSRIAAVSEGIQNVAATMEEQSASSQEMAAGIDHVARSSQEIEGQIMAVSRSMEEQSKAVESVAQTAETLVSLGGNLNEAVSRFRLRSGRSLPSKGLALPARKG</sequence>
<feature type="transmembrane region" description="Helical" evidence="10">
    <location>
        <begin position="281"/>
        <end position="305"/>
    </location>
</feature>
<keyword evidence="6 10" id="KW-0472">Membrane</keyword>
<comment type="similarity">
    <text evidence="8">Belongs to the methyl-accepting chemotaxis (MCP) protein family.</text>
</comment>
<name>A0A9Q7EZN5_9BACT</name>
<dbReference type="InterPro" id="IPR029151">
    <property type="entry name" value="Sensor-like_sf"/>
</dbReference>
<dbReference type="RefSeq" id="WP_274373629.1">
    <property type="nucleotide sequence ID" value="NZ_CP072943.1"/>
</dbReference>
<evidence type="ECO:0000256" key="8">
    <source>
        <dbReference type="ARBA" id="ARBA00029447"/>
    </source>
</evidence>
<protein>
    <submittedName>
        <fullName evidence="13">Methyl-accepting chemotaxis protein</fullName>
    </submittedName>
</protein>
<dbReference type="PROSITE" id="PS50111">
    <property type="entry name" value="CHEMOTAXIS_TRANSDUC_2"/>
    <property type="match status" value="1"/>
</dbReference>
<dbReference type="Gene3D" id="6.10.340.10">
    <property type="match status" value="1"/>
</dbReference>
<dbReference type="Pfam" id="PF00015">
    <property type="entry name" value="MCPsignal"/>
    <property type="match status" value="1"/>
</dbReference>
<evidence type="ECO:0000313" key="14">
    <source>
        <dbReference type="Proteomes" id="UP000671879"/>
    </source>
</evidence>
<dbReference type="GO" id="GO:0007165">
    <property type="term" value="P:signal transduction"/>
    <property type="evidence" value="ECO:0007669"/>
    <property type="project" value="UniProtKB-KW"/>
</dbReference>
<dbReference type="PANTHER" id="PTHR32089">
    <property type="entry name" value="METHYL-ACCEPTING CHEMOTAXIS PROTEIN MCPB"/>
    <property type="match status" value="1"/>
</dbReference>
<evidence type="ECO:0000259" key="11">
    <source>
        <dbReference type="PROSITE" id="PS50111"/>
    </source>
</evidence>
<accession>A0A9Q7EZN5</accession>
<feature type="domain" description="Methyl-accepting transducer" evidence="11">
    <location>
        <begin position="374"/>
        <end position="623"/>
    </location>
</feature>
<evidence type="ECO:0000256" key="7">
    <source>
        <dbReference type="ARBA" id="ARBA00023224"/>
    </source>
</evidence>
<dbReference type="GO" id="GO:0006935">
    <property type="term" value="P:chemotaxis"/>
    <property type="evidence" value="ECO:0007669"/>
    <property type="project" value="UniProtKB-KW"/>
</dbReference>
<evidence type="ECO:0000313" key="13">
    <source>
        <dbReference type="EMBL" id="QTX32397.1"/>
    </source>
</evidence>
<reference evidence="14" key="1">
    <citation type="submission" date="2021-04" db="EMBL/GenBank/DDBJ databases">
        <title>A novel Synergistetes isolate from a pyrite-forming mixed culture.</title>
        <authorList>
            <person name="Bunk B."/>
            <person name="Sproer C."/>
            <person name="Spring S."/>
            <person name="Pester M."/>
        </authorList>
    </citation>
    <scope>NUCLEOTIDE SEQUENCE [LARGE SCALE GENOMIC DNA]</scope>
    <source>
        <strain evidence="14">J.5.4.2-T.3.5.2</strain>
    </source>
</reference>
<dbReference type="Proteomes" id="UP000671879">
    <property type="component" value="Chromosome"/>
</dbReference>